<dbReference type="EMBL" id="CACRXK020004958">
    <property type="protein sequence ID" value="CAB4004631.1"/>
    <property type="molecule type" value="Genomic_DNA"/>
</dbReference>
<dbReference type="InterPro" id="IPR008936">
    <property type="entry name" value="Rho_GTPase_activation_prot"/>
</dbReference>
<dbReference type="PANTHER" id="PTHR10194:SF146">
    <property type="entry name" value="RAS GTPASE-ACTIVATING PROTEIN 1"/>
    <property type="match status" value="1"/>
</dbReference>
<feature type="non-terminal residue" evidence="2">
    <location>
        <position position="1"/>
    </location>
</feature>
<dbReference type="AlphaFoldDB" id="A0A7D9ICY4"/>
<reference evidence="2" key="1">
    <citation type="submission" date="2020-04" db="EMBL/GenBank/DDBJ databases">
        <authorList>
            <person name="Alioto T."/>
            <person name="Alioto T."/>
            <person name="Gomez Garrido J."/>
        </authorList>
    </citation>
    <scope>NUCLEOTIDE SEQUENCE</scope>
    <source>
        <strain evidence="2">A484AB</strain>
    </source>
</reference>
<keyword evidence="1" id="KW-0343">GTPase activation</keyword>
<protein>
    <submittedName>
        <fullName evidence="2">Ras GTPase-activating 1, partial</fullName>
    </submittedName>
</protein>
<dbReference type="OrthoDB" id="1562946at2759"/>
<dbReference type="PROSITE" id="PS50018">
    <property type="entry name" value="RAS_GTPASE_ACTIV_2"/>
    <property type="match status" value="1"/>
</dbReference>
<accession>A0A7D9ICY4</accession>
<keyword evidence="3" id="KW-1185">Reference proteome</keyword>
<organism evidence="2 3">
    <name type="scientific">Paramuricea clavata</name>
    <name type="common">Red gorgonian</name>
    <name type="synonym">Violescent sea-whip</name>
    <dbReference type="NCBI Taxonomy" id="317549"/>
    <lineage>
        <taxon>Eukaryota</taxon>
        <taxon>Metazoa</taxon>
        <taxon>Cnidaria</taxon>
        <taxon>Anthozoa</taxon>
        <taxon>Octocorallia</taxon>
        <taxon>Malacalcyonacea</taxon>
        <taxon>Plexauridae</taxon>
        <taxon>Paramuricea</taxon>
    </lineage>
</organism>
<dbReference type="PANTHER" id="PTHR10194">
    <property type="entry name" value="RAS GTPASE-ACTIVATING PROTEINS"/>
    <property type="match status" value="1"/>
</dbReference>
<evidence type="ECO:0000256" key="1">
    <source>
        <dbReference type="ARBA" id="ARBA00022468"/>
    </source>
</evidence>
<dbReference type="Pfam" id="PF00616">
    <property type="entry name" value="RasGAP"/>
    <property type="match status" value="1"/>
</dbReference>
<dbReference type="InterPro" id="IPR039360">
    <property type="entry name" value="Ras_GTPase"/>
</dbReference>
<dbReference type="InterPro" id="IPR001936">
    <property type="entry name" value="RasGAP_dom"/>
</dbReference>
<proteinExistence type="predicted"/>
<sequence length="168" mass="18713">QSVKNKWPEAETLKTRVVSAFLFLRCFCPAIMNPRICNMMSDTPSPMASRTLTMVAKCLQNLANLIEFGAKEPYMIPLNPFIQKNKPRLVKFIDNLSSISYCPSASEQVSSDLARNLAFLHDKCVIHSQALKELSKNAPALQSLLIATENISNKAKAYVVSSRVSYAE</sequence>
<evidence type="ECO:0000313" key="3">
    <source>
        <dbReference type="Proteomes" id="UP001152795"/>
    </source>
</evidence>
<dbReference type="SUPFAM" id="SSF48350">
    <property type="entry name" value="GTPase activation domain, GAP"/>
    <property type="match status" value="1"/>
</dbReference>
<dbReference type="Gene3D" id="1.10.506.10">
    <property type="entry name" value="GTPase Activation - p120gap, domain 1"/>
    <property type="match status" value="2"/>
</dbReference>
<evidence type="ECO:0000313" key="2">
    <source>
        <dbReference type="EMBL" id="CAB4004631.1"/>
    </source>
</evidence>
<name>A0A7D9ICY4_PARCT</name>
<dbReference type="GO" id="GO:0005096">
    <property type="term" value="F:GTPase activator activity"/>
    <property type="evidence" value="ECO:0007669"/>
    <property type="project" value="UniProtKB-KW"/>
</dbReference>
<gene>
    <name evidence="2" type="ORF">PACLA_8A000753</name>
</gene>
<comment type="caution">
    <text evidence="2">The sequence shown here is derived from an EMBL/GenBank/DDBJ whole genome shotgun (WGS) entry which is preliminary data.</text>
</comment>
<dbReference type="Proteomes" id="UP001152795">
    <property type="component" value="Unassembled WGS sequence"/>
</dbReference>